<dbReference type="GO" id="GO:0005886">
    <property type="term" value="C:plasma membrane"/>
    <property type="evidence" value="ECO:0007669"/>
    <property type="project" value="UniProtKB-SubCell"/>
</dbReference>
<feature type="domain" description="Protein export membrane protein SecD/SecF C-terminal" evidence="10">
    <location>
        <begin position="122"/>
        <end position="297"/>
    </location>
</feature>
<keyword evidence="3 9" id="KW-1003">Cell membrane</keyword>
<comment type="subunit">
    <text evidence="9">Forms a complex with SecD. Part of the essential Sec protein translocation apparatus which comprises SecA, SecYEG and auxiliary proteins SecDF. Other proteins may also be involved.</text>
</comment>
<feature type="transmembrane region" description="Helical" evidence="9">
    <location>
        <begin position="269"/>
        <end position="295"/>
    </location>
</feature>
<dbReference type="GO" id="GO:0015450">
    <property type="term" value="F:protein-transporting ATPase activity"/>
    <property type="evidence" value="ECO:0007669"/>
    <property type="project" value="InterPro"/>
</dbReference>
<evidence type="ECO:0000256" key="9">
    <source>
        <dbReference type="HAMAP-Rule" id="MF_01464"/>
    </source>
</evidence>
<evidence type="ECO:0000256" key="5">
    <source>
        <dbReference type="ARBA" id="ARBA00022927"/>
    </source>
</evidence>
<dbReference type="InterPro" id="IPR022813">
    <property type="entry name" value="SecD/SecF_arch_bac"/>
</dbReference>
<evidence type="ECO:0000256" key="8">
    <source>
        <dbReference type="ARBA" id="ARBA00023136"/>
    </source>
</evidence>
<proteinExistence type="inferred from homology"/>
<comment type="subcellular location">
    <subcellularLocation>
        <location evidence="1 9">Cell membrane</location>
        <topology evidence="1 9">Multi-pass membrane protein</topology>
    </subcellularLocation>
</comment>
<dbReference type="PRINTS" id="PR01755">
    <property type="entry name" value="SECFTRNLCASE"/>
</dbReference>
<feature type="transmembrane region" description="Helical" evidence="9">
    <location>
        <begin position="12"/>
        <end position="34"/>
    </location>
</feature>
<comment type="function">
    <text evidence="9">Part of the Sec protein translocase complex. Interacts with the SecYEG preprotein conducting channel. SecDF uses the proton motive force (PMF) to complete protein translocation after the ATP-dependent function of SecA.</text>
</comment>
<evidence type="ECO:0000313" key="11">
    <source>
        <dbReference type="EMBL" id="MBC5725582.1"/>
    </source>
</evidence>
<evidence type="ECO:0000256" key="6">
    <source>
        <dbReference type="ARBA" id="ARBA00022989"/>
    </source>
</evidence>
<reference evidence="11" key="1">
    <citation type="submission" date="2020-08" db="EMBL/GenBank/DDBJ databases">
        <title>Genome public.</title>
        <authorList>
            <person name="Liu C."/>
            <person name="Sun Q."/>
        </authorList>
    </citation>
    <scope>NUCLEOTIDE SEQUENCE</scope>
    <source>
        <strain evidence="11">NSJ-28</strain>
    </source>
</reference>
<dbReference type="RefSeq" id="WP_054326680.1">
    <property type="nucleotide sequence ID" value="NZ_JACOPL010000007.1"/>
</dbReference>
<gene>
    <name evidence="9 11" type="primary">secF</name>
    <name evidence="11" type="ORF">H8S45_08950</name>
</gene>
<keyword evidence="2 9" id="KW-0813">Transport</keyword>
<dbReference type="PANTHER" id="PTHR30081">
    <property type="entry name" value="PROTEIN-EXPORT MEMBRANE PROTEIN SEC"/>
    <property type="match status" value="1"/>
</dbReference>
<dbReference type="Proteomes" id="UP000606499">
    <property type="component" value="Unassembled WGS sequence"/>
</dbReference>
<keyword evidence="7 9" id="KW-0811">Translocation</keyword>
<dbReference type="Pfam" id="PF02355">
    <property type="entry name" value="SecD_SecF_C"/>
    <property type="match status" value="1"/>
</dbReference>
<comment type="similarity">
    <text evidence="9">Belongs to the SecD/SecF family. SecF subfamily.</text>
</comment>
<organism evidence="11 12">
    <name type="scientific">Agathobaculum faecis</name>
    <dbReference type="NCBI Taxonomy" id="2763013"/>
    <lineage>
        <taxon>Bacteria</taxon>
        <taxon>Bacillati</taxon>
        <taxon>Bacillota</taxon>
        <taxon>Clostridia</taxon>
        <taxon>Eubacteriales</taxon>
        <taxon>Butyricicoccaceae</taxon>
        <taxon>Agathobaculum</taxon>
    </lineage>
</organism>
<keyword evidence="12" id="KW-1185">Reference proteome</keyword>
<comment type="caution">
    <text evidence="11">The sequence shown here is derived from an EMBL/GenBank/DDBJ whole genome shotgun (WGS) entry which is preliminary data.</text>
</comment>
<protein>
    <recommendedName>
        <fullName evidence="9">Protein-export membrane protein SecF</fullName>
    </recommendedName>
</protein>
<evidence type="ECO:0000256" key="2">
    <source>
        <dbReference type="ARBA" id="ARBA00022448"/>
    </source>
</evidence>
<dbReference type="InterPro" id="IPR055344">
    <property type="entry name" value="SecD_SecF_C_bact"/>
</dbReference>
<dbReference type="GO" id="GO:0043952">
    <property type="term" value="P:protein transport by the Sec complex"/>
    <property type="evidence" value="ECO:0007669"/>
    <property type="project" value="UniProtKB-UniRule"/>
</dbReference>
<keyword evidence="4 9" id="KW-0812">Transmembrane</keyword>
<dbReference type="InterPro" id="IPR022646">
    <property type="entry name" value="SecD/SecF_CS"/>
</dbReference>
<evidence type="ECO:0000256" key="7">
    <source>
        <dbReference type="ARBA" id="ARBA00023010"/>
    </source>
</evidence>
<dbReference type="GO" id="GO:0065002">
    <property type="term" value="P:intracellular protein transmembrane transport"/>
    <property type="evidence" value="ECO:0007669"/>
    <property type="project" value="UniProtKB-UniRule"/>
</dbReference>
<evidence type="ECO:0000256" key="1">
    <source>
        <dbReference type="ARBA" id="ARBA00004651"/>
    </source>
</evidence>
<dbReference type="PANTHER" id="PTHR30081:SF8">
    <property type="entry name" value="PROTEIN TRANSLOCASE SUBUNIT SECF"/>
    <property type="match status" value="1"/>
</dbReference>
<dbReference type="NCBIfam" id="TIGR00966">
    <property type="entry name" value="transloc_SecF"/>
    <property type="match status" value="1"/>
</dbReference>
<keyword evidence="6 9" id="KW-1133">Transmembrane helix</keyword>
<evidence type="ECO:0000313" key="12">
    <source>
        <dbReference type="Proteomes" id="UP000606499"/>
    </source>
</evidence>
<dbReference type="SUPFAM" id="SSF82866">
    <property type="entry name" value="Multidrug efflux transporter AcrB transmembrane domain"/>
    <property type="match status" value="1"/>
</dbReference>
<keyword evidence="8 9" id="KW-0472">Membrane</keyword>
<dbReference type="InterPro" id="IPR048634">
    <property type="entry name" value="SecD_SecF_C"/>
</dbReference>
<dbReference type="Gene3D" id="1.20.1640.10">
    <property type="entry name" value="Multidrug efflux transporter AcrB transmembrane domain"/>
    <property type="match status" value="1"/>
</dbReference>
<dbReference type="InterPro" id="IPR022645">
    <property type="entry name" value="SecD/SecF_bac"/>
</dbReference>
<keyword evidence="5 9" id="KW-0653">Protein transport</keyword>
<sequence>MKPKFPILKNFKIFGIISILLCATGLVALIALPFGQNFFNLSIDFAGGTEMEFNLHKTVDQTVQTEVRELFQEVTGVDPSSVTSSGDSNENVLIRSTSIDSEKRAAVIDKMVETYSLDKDGKDLYNNNDVSPSVGSDLQRAAFLCAVVAIVLMLIYITIRFELTSGLAAVTCLIHDLLIMLSVYVWFQIPLDTGFIAAALTILGYSINASIIVFDRIRENLRVARKEPFEEVAERSVWQTMGRTINTTLTTLFTVGMIFVLGVPSLKQFTLPLIVGIVAGAWSSIMLSASFWSFYRKHFRKKRI</sequence>
<dbReference type="Pfam" id="PF07549">
    <property type="entry name" value="Sec_GG"/>
    <property type="match status" value="1"/>
</dbReference>
<name>A0A923LWH7_9FIRM</name>
<dbReference type="InterPro" id="IPR005665">
    <property type="entry name" value="SecF_bac"/>
</dbReference>
<dbReference type="GO" id="GO:0006605">
    <property type="term" value="P:protein targeting"/>
    <property type="evidence" value="ECO:0007669"/>
    <property type="project" value="UniProtKB-UniRule"/>
</dbReference>
<evidence type="ECO:0000256" key="3">
    <source>
        <dbReference type="ARBA" id="ARBA00022475"/>
    </source>
</evidence>
<evidence type="ECO:0000259" key="10">
    <source>
        <dbReference type="Pfam" id="PF02355"/>
    </source>
</evidence>
<evidence type="ECO:0000256" key="4">
    <source>
        <dbReference type="ARBA" id="ARBA00022692"/>
    </source>
</evidence>
<dbReference type="NCBIfam" id="TIGR00916">
    <property type="entry name" value="2A0604s01"/>
    <property type="match status" value="1"/>
</dbReference>
<feature type="transmembrane region" description="Helical" evidence="9">
    <location>
        <begin position="141"/>
        <end position="159"/>
    </location>
</feature>
<dbReference type="EMBL" id="JACOPL010000007">
    <property type="protein sequence ID" value="MBC5725582.1"/>
    <property type="molecule type" value="Genomic_DNA"/>
</dbReference>
<accession>A0A923LWH7</accession>
<dbReference type="HAMAP" id="MF_01464_B">
    <property type="entry name" value="SecF_B"/>
    <property type="match status" value="1"/>
</dbReference>
<feature type="transmembrane region" description="Helical" evidence="9">
    <location>
        <begin position="245"/>
        <end position="263"/>
    </location>
</feature>
<feature type="transmembrane region" description="Helical" evidence="9">
    <location>
        <begin position="166"/>
        <end position="187"/>
    </location>
</feature>
<dbReference type="AlphaFoldDB" id="A0A923LWH7"/>
<feature type="transmembrane region" description="Helical" evidence="9">
    <location>
        <begin position="193"/>
        <end position="214"/>
    </location>
</feature>